<proteinExistence type="predicted"/>
<dbReference type="CDD" id="cd09272">
    <property type="entry name" value="RNase_HI_RT_Ty1"/>
    <property type="match status" value="1"/>
</dbReference>
<dbReference type="Proteomes" id="UP001188597">
    <property type="component" value="Unassembled WGS sequence"/>
</dbReference>
<dbReference type="Pfam" id="PF07727">
    <property type="entry name" value="RVT_2"/>
    <property type="match status" value="1"/>
</dbReference>
<evidence type="ECO:0000313" key="2">
    <source>
        <dbReference type="EMBL" id="KAK3003104.1"/>
    </source>
</evidence>
<sequence length="238" mass="26706">MAKEISALEANKTWTMAVLPPGKKAIDSKCVYKIKYHPDGSTEWYKTQLVAKGYTLIEGINFHETFALVANLVTFICSLAVASIHSWPLHQLNVNNAFLHGDLHESPIGVCPKGEHRVCRLQKFLYGLQQALRNWFKKFTISLLAIGFQQLNVDHSLFTFCQGASFLAILIYVDDVVITDWAGCPSTRRSTTGYVIFLGSFPISWRSKKQSVVSLSSAEAKYKAMATTSNEIIRLVWL</sequence>
<protein>
    <recommendedName>
        <fullName evidence="1">Reverse transcriptase Ty1/copia-type domain-containing protein</fullName>
    </recommendedName>
</protein>
<feature type="domain" description="Reverse transcriptase Ty1/copia-type" evidence="1">
    <location>
        <begin position="11"/>
        <end position="179"/>
    </location>
</feature>
<dbReference type="PANTHER" id="PTHR11439">
    <property type="entry name" value="GAG-POL-RELATED RETROTRANSPOSON"/>
    <property type="match status" value="1"/>
</dbReference>
<evidence type="ECO:0000313" key="3">
    <source>
        <dbReference type="Proteomes" id="UP001188597"/>
    </source>
</evidence>
<dbReference type="AlphaFoldDB" id="A0AA89AGS0"/>
<evidence type="ECO:0000259" key="1">
    <source>
        <dbReference type="Pfam" id="PF07727"/>
    </source>
</evidence>
<gene>
    <name evidence="2" type="ORF">RJ639_020223</name>
</gene>
<name>A0AA89AGS0_9ASTE</name>
<accession>A0AA89AGS0</accession>
<dbReference type="EMBL" id="JAVXUP010002470">
    <property type="protein sequence ID" value="KAK3003104.1"/>
    <property type="molecule type" value="Genomic_DNA"/>
</dbReference>
<comment type="caution">
    <text evidence="2">The sequence shown here is derived from an EMBL/GenBank/DDBJ whole genome shotgun (WGS) entry which is preliminary data.</text>
</comment>
<dbReference type="InterPro" id="IPR013103">
    <property type="entry name" value="RVT_2"/>
</dbReference>
<keyword evidence="3" id="KW-1185">Reference proteome</keyword>
<dbReference type="PANTHER" id="PTHR11439:SF520">
    <property type="entry name" value="CYSTEINE-RICH RLK (RECEPTOR-LIKE PROTEIN KINASE) 8"/>
    <property type="match status" value="1"/>
</dbReference>
<organism evidence="2 3">
    <name type="scientific">Escallonia herrerae</name>
    <dbReference type="NCBI Taxonomy" id="1293975"/>
    <lineage>
        <taxon>Eukaryota</taxon>
        <taxon>Viridiplantae</taxon>
        <taxon>Streptophyta</taxon>
        <taxon>Embryophyta</taxon>
        <taxon>Tracheophyta</taxon>
        <taxon>Spermatophyta</taxon>
        <taxon>Magnoliopsida</taxon>
        <taxon>eudicotyledons</taxon>
        <taxon>Gunneridae</taxon>
        <taxon>Pentapetalae</taxon>
        <taxon>asterids</taxon>
        <taxon>campanulids</taxon>
        <taxon>Escalloniales</taxon>
        <taxon>Escalloniaceae</taxon>
        <taxon>Escallonia</taxon>
    </lineage>
</organism>
<reference evidence="2" key="1">
    <citation type="submission" date="2022-12" db="EMBL/GenBank/DDBJ databases">
        <title>Draft genome assemblies for two species of Escallonia (Escalloniales).</title>
        <authorList>
            <person name="Chanderbali A."/>
            <person name="Dervinis C."/>
            <person name="Anghel I."/>
            <person name="Soltis D."/>
            <person name="Soltis P."/>
            <person name="Zapata F."/>
        </authorList>
    </citation>
    <scope>NUCLEOTIDE SEQUENCE</scope>
    <source>
        <strain evidence="2">UCBG64.0493</strain>
        <tissue evidence="2">Leaf</tissue>
    </source>
</reference>